<dbReference type="Pfam" id="PF04400">
    <property type="entry name" value="NqrM"/>
    <property type="match status" value="1"/>
</dbReference>
<keyword evidence="1" id="KW-1133">Transmembrane helix</keyword>
<feature type="transmembrane region" description="Helical" evidence="1">
    <location>
        <begin position="6"/>
        <end position="30"/>
    </location>
</feature>
<reference evidence="2 3" key="1">
    <citation type="submission" date="2019-02" db="EMBL/GenBank/DDBJ databases">
        <title>Deep-cultivation of Planctomycetes and their phenomic and genomic characterization uncovers novel biology.</title>
        <authorList>
            <person name="Wiegand S."/>
            <person name="Jogler M."/>
            <person name="Boedeker C."/>
            <person name="Pinto D."/>
            <person name="Vollmers J."/>
            <person name="Rivas-Marin E."/>
            <person name="Kohn T."/>
            <person name="Peeters S.H."/>
            <person name="Heuer A."/>
            <person name="Rast P."/>
            <person name="Oberbeckmann S."/>
            <person name="Bunk B."/>
            <person name="Jeske O."/>
            <person name="Meyerdierks A."/>
            <person name="Storesund J.E."/>
            <person name="Kallscheuer N."/>
            <person name="Luecker S."/>
            <person name="Lage O.M."/>
            <person name="Pohl T."/>
            <person name="Merkel B.J."/>
            <person name="Hornburger P."/>
            <person name="Mueller R.-W."/>
            <person name="Bruemmer F."/>
            <person name="Labrenz M."/>
            <person name="Spormann A.M."/>
            <person name="Op den Camp H."/>
            <person name="Overmann J."/>
            <person name="Amann R."/>
            <person name="Jetten M.S.M."/>
            <person name="Mascher T."/>
            <person name="Medema M.H."/>
            <person name="Devos D.P."/>
            <person name="Kaster A.-K."/>
            <person name="Ovreas L."/>
            <person name="Rohde M."/>
            <person name="Galperin M.Y."/>
            <person name="Jogler C."/>
        </authorList>
    </citation>
    <scope>NUCLEOTIDE SEQUENCE [LARGE SCALE GENOMIC DNA]</scope>
    <source>
        <strain evidence="2 3">FF011L</strain>
    </source>
</reference>
<dbReference type="RefSeq" id="WP_246109486.1">
    <property type="nucleotide sequence ID" value="NZ_CP036262.1"/>
</dbReference>
<organism evidence="2 3">
    <name type="scientific">Roseimaritima multifibrata</name>
    <dbReference type="NCBI Taxonomy" id="1930274"/>
    <lineage>
        <taxon>Bacteria</taxon>
        <taxon>Pseudomonadati</taxon>
        <taxon>Planctomycetota</taxon>
        <taxon>Planctomycetia</taxon>
        <taxon>Pirellulales</taxon>
        <taxon>Pirellulaceae</taxon>
        <taxon>Roseimaritima</taxon>
    </lineage>
</organism>
<dbReference type="KEGG" id="rml:FF011L_38160"/>
<keyword evidence="3" id="KW-1185">Reference proteome</keyword>
<dbReference type="EMBL" id="CP036262">
    <property type="protein sequence ID" value="QDS95032.1"/>
    <property type="molecule type" value="Genomic_DNA"/>
</dbReference>
<gene>
    <name evidence="2" type="ORF">FF011L_38160</name>
</gene>
<evidence type="ECO:0008006" key="4">
    <source>
        <dbReference type="Google" id="ProtNLM"/>
    </source>
</evidence>
<evidence type="ECO:0000313" key="3">
    <source>
        <dbReference type="Proteomes" id="UP000320672"/>
    </source>
</evidence>
<evidence type="ECO:0000313" key="2">
    <source>
        <dbReference type="EMBL" id="QDS95032.1"/>
    </source>
</evidence>
<accession>A0A517MJG4</accession>
<keyword evidence="1" id="KW-0472">Membrane</keyword>
<protein>
    <recommendedName>
        <fullName evidence="4">(Na+)-NQR maturation NqrM</fullName>
    </recommendedName>
</protein>
<dbReference type="AlphaFoldDB" id="A0A517MJG4"/>
<sequence length="81" mass="8396">MTYLSIFTLAGIVFTVFLLVLAAMAVGVMFGRRAISGSCGGLGNKTDGEGNTSCSLCQNPSESCKELKAQMAESASTEPPK</sequence>
<dbReference type="Proteomes" id="UP000320672">
    <property type="component" value="Chromosome"/>
</dbReference>
<keyword evidence="1" id="KW-0812">Transmembrane</keyword>
<dbReference type="InterPro" id="IPR007495">
    <property type="entry name" value="NqrM"/>
</dbReference>
<name>A0A517MJG4_9BACT</name>
<evidence type="ECO:0000256" key="1">
    <source>
        <dbReference type="SAM" id="Phobius"/>
    </source>
</evidence>
<proteinExistence type="predicted"/>